<dbReference type="Gene3D" id="3.30.420.10">
    <property type="entry name" value="Ribonuclease H-like superfamily/Ribonuclease H"/>
    <property type="match status" value="1"/>
</dbReference>
<feature type="non-terminal residue" evidence="3">
    <location>
        <position position="1"/>
    </location>
</feature>
<dbReference type="InterPro" id="IPR050863">
    <property type="entry name" value="CenT-Element_Derived"/>
</dbReference>
<dbReference type="PANTHER" id="PTHR19303">
    <property type="entry name" value="TRANSPOSON"/>
    <property type="match status" value="1"/>
</dbReference>
<reference evidence="3" key="1">
    <citation type="submission" date="2023-03" db="EMBL/GenBank/DDBJ databases">
        <authorList>
            <person name="Steffen K."/>
            <person name="Cardenas P."/>
        </authorList>
    </citation>
    <scope>NUCLEOTIDE SEQUENCE</scope>
</reference>
<feature type="region of interest" description="Disordered" evidence="1">
    <location>
        <begin position="415"/>
        <end position="524"/>
    </location>
</feature>
<dbReference type="PANTHER" id="PTHR19303:SF74">
    <property type="entry name" value="POGO TRANSPOSABLE ELEMENT WITH KRAB DOMAIN"/>
    <property type="match status" value="1"/>
</dbReference>
<comment type="caution">
    <text evidence="3">The sequence shown here is derived from an EMBL/GenBank/DDBJ whole genome shotgun (WGS) entry which is preliminary data.</text>
</comment>
<feature type="compositionally biased region" description="Polar residues" evidence="1">
    <location>
        <begin position="497"/>
        <end position="507"/>
    </location>
</feature>
<organism evidence="3 4">
    <name type="scientific">Geodia barretti</name>
    <name type="common">Barrett's horny sponge</name>
    <dbReference type="NCBI Taxonomy" id="519541"/>
    <lineage>
        <taxon>Eukaryota</taxon>
        <taxon>Metazoa</taxon>
        <taxon>Porifera</taxon>
        <taxon>Demospongiae</taxon>
        <taxon>Heteroscleromorpha</taxon>
        <taxon>Tetractinellida</taxon>
        <taxon>Astrophorina</taxon>
        <taxon>Geodiidae</taxon>
        <taxon>Geodia</taxon>
    </lineage>
</organism>
<proteinExistence type="predicted"/>
<evidence type="ECO:0000313" key="4">
    <source>
        <dbReference type="Proteomes" id="UP001174909"/>
    </source>
</evidence>
<evidence type="ECO:0000256" key="1">
    <source>
        <dbReference type="SAM" id="MobiDB-lite"/>
    </source>
</evidence>
<dbReference type="AlphaFoldDB" id="A0AA35R6V7"/>
<dbReference type="Pfam" id="PF03184">
    <property type="entry name" value="DDE_1"/>
    <property type="match status" value="1"/>
</dbReference>
<gene>
    <name evidence="3" type="ORF">GBAR_LOCUS4131</name>
</gene>
<dbReference type="Proteomes" id="UP001174909">
    <property type="component" value="Unassembled WGS sequence"/>
</dbReference>
<dbReference type="GO" id="GO:0003677">
    <property type="term" value="F:DNA binding"/>
    <property type="evidence" value="ECO:0007669"/>
    <property type="project" value="TreeGrafter"/>
</dbReference>
<feature type="compositionally biased region" description="Polar residues" evidence="1">
    <location>
        <begin position="620"/>
        <end position="632"/>
    </location>
</feature>
<feature type="compositionally biased region" description="Polar residues" evidence="1">
    <location>
        <begin position="551"/>
        <end position="567"/>
    </location>
</feature>
<name>A0AA35R6V7_GEOBA</name>
<dbReference type="InterPro" id="IPR036397">
    <property type="entry name" value="RNaseH_sf"/>
</dbReference>
<dbReference type="EMBL" id="CASHTH010000596">
    <property type="protein sequence ID" value="CAI8005298.1"/>
    <property type="molecule type" value="Genomic_DNA"/>
</dbReference>
<dbReference type="InterPro" id="IPR004875">
    <property type="entry name" value="DDE_SF_endonuclease_dom"/>
</dbReference>
<protein>
    <submittedName>
        <fullName evidence="3">Tigger transposable element-derived protein 1</fullName>
    </submittedName>
</protein>
<feature type="compositionally biased region" description="Basic and acidic residues" evidence="1">
    <location>
        <begin position="438"/>
        <end position="461"/>
    </location>
</feature>
<feature type="domain" description="DDE-1" evidence="2">
    <location>
        <begin position="129"/>
        <end position="292"/>
    </location>
</feature>
<dbReference type="GO" id="GO:0005634">
    <property type="term" value="C:nucleus"/>
    <property type="evidence" value="ECO:0007669"/>
    <property type="project" value="TreeGrafter"/>
</dbReference>
<evidence type="ECO:0000259" key="2">
    <source>
        <dbReference type="Pfam" id="PF03184"/>
    </source>
</evidence>
<keyword evidence="4" id="KW-1185">Reference proteome</keyword>
<feature type="region of interest" description="Disordered" evidence="1">
    <location>
        <begin position="551"/>
        <end position="648"/>
    </location>
</feature>
<accession>A0AA35R6V7</accession>
<feature type="non-terminal residue" evidence="3">
    <location>
        <position position="648"/>
    </location>
</feature>
<sequence length="648" mass="72748">FLTRVAAIGYGKTRKEVLAIVQNIIDEKCLNKSVTNGWWETFCRRNPSISLRAPTPLSMARAKATDPDVICRYFDLLERTLDENNLRGKPSQIFNMDESGMPLDPKAPRIVAERGSDATAIGSGNKSQVTIVACVSAAGFCMPPMVIFDRKVLVPELTEGEVEGTLYGLSAKGWMDRELFGLWFKNHFLSYIPSVRPILLLMDGHSSHYCPSTIRLAAQEQVILFALPPNTTHLSQPLDKGCFGPLKVAWREECHSYLARNSGRVITRYQFSSLFRKAWLKSMSLANIAAGFRVTGIYPVNRNALSPIKEKADSLTKETGLSFIPLYSPSSRRPLSPALSYHDLSDIAESVNHDPDDDSFTVEETTLFQTRYENGYDISGDERYEQWLSKYHPNFVRPLEFHSASVAKYLTCPPPVSRAPNSKPKSCGRVLTSAESMKVMEEKQRLKERKDEAKREREEARKKKQAMKLLPGKGRQTRLRGRTTSKLTEPKNRDKQQILSSNSNTLEQDTEEEDEPCGHLTQRDETVTQFVPTHSSPELDNAEEDRTCLPNLTSGVIRSTARTTHAVTSAKARSGMSSQQTRSQSLRRGRTAQRELSFGQESNDDPCGRKKTVTQRDKTVTQPTQTKSSPELDNTEEDRTCLPNLTSG</sequence>
<evidence type="ECO:0000313" key="3">
    <source>
        <dbReference type="EMBL" id="CAI8005298.1"/>
    </source>
</evidence>